<keyword evidence="1" id="KW-0812">Transmembrane</keyword>
<evidence type="ECO:0000313" key="3">
    <source>
        <dbReference type="Proteomes" id="UP000192277"/>
    </source>
</evidence>
<comment type="caution">
    <text evidence="2">The sequence shown here is derived from an EMBL/GenBank/DDBJ whole genome shotgun (WGS) entry which is preliminary data.</text>
</comment>
<name>A0ABX3NQX7_9BACT</name>
<organism evidence="2 3">
    <name type="scientific">Niastella koreensis</name>
    <dbReference type="NCBI Taxonomy" id="354356"/>
    <lineage>
        <taxon>Bacteria</taxon>
        <taxon>Pseudomonadati</taxon>
        <taxon>Bacteroidota</taxon>
        <taxon>Chitinophagia</taxon>
        <taxon>Chitinophagales</taxon>
        <taxon>Chitinophagaceae</taxon>
        <taxon>Niastella</taxon>
    </lineage>
</organism>
<evidence type="ECO:0008006" key="4">
    <source>
        <dbReference type="Google" id="ProtNLM"/>
    </source>
</evidence>
<evidence type="ECO:0000313" key="2">
    <source>
        <dbReference type="EMBL" id="OQP41843.1"/>
    </source>
</evidence>
<reference evidence="2 3" key="1">
    <citation type="submission" date="2016-04" db="EMBL/GenBank/DDBJ databases">
        <authorList>
            <person name="Chen L."/>
            <person name="Zhuang W."/>
            <person name="Wang G."/>
        </authorList>
    </citation>
    <scope>NUCLEOTIDE SEQUENCE [LARGE SCALE GENOMIC DNA]</scope>
    <source>
        <strain evidence="3">GR20</strain>
    </source>
</reference>
<protein>
    <recommendedName>
        <fullName evidence="4">DUF2231 domain-containing protein</fullName>
    </recommendedName>
</protein>
<proteinExistence type="predicted"/>
<sequence length="156" mass="17730">MTKFLKAVHLTALFVGTTDIVSAFITVYIKSGKFPEKMFNYIAAGLLGIPAAINRGTTIQLLGLLIHYFIAFSFTLLFFLVFRKIKFLAFNKYLVGMLYAVFVNLAMDFILKLTPLPSRKFKLAESFIDWIILGVIFGIPIVYNTYKYYGVQKTPV</sequence>
<accession>A0ABX3NQX7</accession>
<dbReference type="EMBL" id="LWBO01000055">
    <property type="protein sequence ID" value="OQP41843.1"/>
    <property type="molecule type" value="Genomic_DNA"/>
</dbReference>
<feature type="transmembrane region" description="Helical" evidence="1">
    <location>
        <begin position="61"/>
        <end position="81"/>
    </location>
</feature>
<keyword evidence="1" id="KW-0472">Membrane</keyword>
<dbReference type="Proteomes" id="UP000192277">
    <property type="component" value="Unassembled WGS sequence"/>
</dbReference>
<gene>
    <name evidence="2" type="ORF">A4D02_14285</name>
</gene>
<keyword evidence="1" id="KW-1133">Transmembrane helix</keyword>
<evidence type="ECO:0000256" key="1">
    <source>
        <dbReference type="SAM" id="Phobius"/>
    </source>
</evidence>
<dbReference type="RefSeq" id="WP_014221038.1">
    <property type="nucleotide sequence ID" value="NZ_LWBO01000055.1"/>
</dbReference>
<feature type="transmembrane region" description="Helical" evidence="1">
    <location>
        <begin position="93"/>
        <end position="111"/>
    </location>
</feature>
<feature type="transmembrane region" description="Helical" evidence="1">
    <location>
        <begin position="123"/>
        <end position="143"/>
    </location>
</feature>
<keyword evidence="3" id="KW-1185">Reference proteome</keyword>